<comment type="caution">
    <text evidence="1">The sequence shown here is derived from an EMBL/GenBank/DDBJ whole genome shotgun (WGS) entry which is preliminary data.</text>
</comment>
<reference evidence="1" key="1">
    <citation type="journal article" date="2020" name="mSystems">
        <title>Genome- and Community-Level Interaction Insights into Carbon Utilization and Element Cycling Functions of Hydrothermarchaeota in Hydrothermal Sediment.</title>
        <authorList>
            <person name="Zhou Z."/>
            <person name="Liu Y."/>
            <person name="Xu W."/>
            <person name="Pan J."/>
            <person name="Luo Z.H."/>
            <person name="Li M."/>
        </authorList>
    </citation>
    <scope>NUCLEOTIDE SEQUENCE [LARGE SCALE GENOMIC DNA]</scope>
    <source>
        <strain evidence="1">SpSt-116</strain>
    </source>
</reference>
<dbReference type="AlphaFoldDB" id="A0A7C1CBX3"/>
<protein>
    <submittedName>
        <fullName evidence="1">Uncharacterized protein</fullName>
    </submittedName>
</protein>
<evidence type="ECO:0000313" key="1">
    <source>
        <dbReference type="EMBL" id="HDP14263.1"/>
    </source>
</evidence>
<organism evidence="1">
    <name type="scientific">Thermofilum adornatum</name>
    <dbReference type="NCBI Taxonomy" id="1365176"/>
    <lineage>
        <taxon>Archaea</taxon>
        <taxon>Thermoproteota</taxon>
        <taxon>Thermoprotei</taxon>
        <taxon>Thermofilales</taxon>
        <taxon>Thermofilaceae</taxon>
        <taxon>Thermofilum</taxon>
    </lineage>
</organism>
<dbReference type="EMBL" id="DSAY01000010">
    <property type="protein sequence ID" value="HDP14263.1"/>
    <property type="molecule type" value="Genomic_DNA"/>
</dbReference>
<accession>A0A7C1CBX3</accession>
<name>A0A7C1CBX3_9CREN</name>
<gene>
    <name evidence="1" type="ORF">ENN26_00605</name>
</gene>
<proteinExistence type="predicted"/>
<sequence length="195" mass="22014">MESMKKRKGVIALLAVALLSLAVMERYRSTAELRVLYAGENVYAMFLVTARYSCARKTDFQDSVKKIENFTFPLSINHSLIDDYEDFGITEGKKYCSYVIFTNIGTSASFELNYTYRLIGFRNDIGTGRITRIYLVEAQQKFKLPQYNYVIVLDVNLTPNCENILNGDGTIEIPLGTSCVLRDKWGTEILIPGGG</sequence>